<dbReference type="Gene3D" id="3.10.10.10">
    <property type="entry name" value="HIV Type 1 Reverse Transcriptase, subunit A, domain 1"/>
    <property type="match status" value="1"/>
</dbReference>
<dbReference type="InterPro" id="IPR051320">
    <property type="entry name" value="Viral_Replic_Matur_Polypro"/>
</dbReference>
<dbReference type="OrthoDB" id="121905at2759"/>
<dbReference type="Pfam" id="PF00078">
    <property type="entry name" value="RVT_1"/>
    <property type="match status" value="1"/>
</dbReference>
<comment type="caution">
    <text evidence="2">The sequence shown here is derived from an EMBL/GenBank/DDBJ whole genome shotgun (WGS) entry which is preliminary data.</text>
</comment>
<reference evidence="2" key="1">
    <citation type="submission" date="2023-04" db="EMBL/GenBank/DDBJ databases">
        <title>Phytophthora fragariaefolia NBRC 109709.</title>
        <authorList>
            <person name="Ichikawa N."/>
            <person name="Sato H."/>
            <person name="Tonouchi N."/>
        </authorList>
    </citation>
    <scope>NUCLEOTIDE SEQUENCE</scope>
    <source>
        <strain evidence="2">NBRC 109709</strain>
    </source>
</reference>
<feature type="domain" description="Reverse transcriptase" evidence="1">
    <location>
        <begin position="196"/>
        <end position="300"/>
    </location>
</feature>
<sequence>MADRSWVRCDNEVVLNLELVTIAGPVLMRSVACVILAGEGDEFLLGSDALKMLGIDIQDQLAQLAGSPLLDAEDDKFPVGGELPNDEEPPEYDAAFGHLLERAVANDLPREHVGAVRELLAQFPDAWREAIGQDPPANGEPLRVTLRQDAVPFRSPPRKDAPLQTQFIREYVKSLVDTGLVEQNNASRWACAVAPVRKPGTQDQFRLTIDYRPVNRVTVPIAGTMPTVATVVDSFNGKKIFGRFDFTQGFWRLPFHKDSQEVFSFVTPDGVFTPTRVPQGAMDSALHFQSQVQSKLAPLIPHSALVRIIRTQVRVWDASLPVEDQAHELIVCKGGVFKHNELNWTVVEKEAFPIIKACHDLDYFLLRPKGFLLSVTMPTWRTSLRPV</sequence>
<dbReference type="SUPFAM" id="SSF56672">
    <property type="entry name" value="DNA/RNA polymerases"/>
    <property type="match status" value="1"/>
</dbReference>
<dbReference type="Gene3D" id="3.30.70.270">
    <property type="match status" value="1"/>
</dbReference>
<accession>A0A9W6U5I8</accession>
<name>A0A9W6U5I8_9STRA</name>
<gene>
    <name evidence="2" type="ORF">Pfra01_000625900</name>
</gene>
<organism evidence="2 3">
    <name type="scientific">Phytophthora fragariaefolia</name>
    <dbReference type="NCBI Taxonomy" id="1490495"/>
    <lineage>
        <taxon>Eukaryota</taxon>
        <taxon>Sar</taxon>
        <taxon>Stramenopiles</taxon>
        <taxon>Oomycota</taxon>
        <taxon>Peronosporomycetes</taxon>
        <taxon>Peronosporales</taxon>
        <taxon>Peronosporaceae</taxon>
        <taxon>Phytophthora</taxon>
    </lineage>
</organism>
<dbReference type="AlphaFoldDB" id="A0A9W6U5I8"/>
<dbReference type="InterPro" id="IPR000477">
    <property type="entry name" value="RT_dom"/>
</dbReference>
<evidence type="ECO:0000313" key="2">
    <source>
        <dbReference type="EMBL" id="GMF29321.1"/>
    </source>
</evidence>
<evidence type="ECO:0000259" key="1">
    <source>
        <dbReference type="Pfam" id="PF00078"/>
    </source>
</evidence>
<protein>
    <submittedName>
        <fullName evidence="2">Unnamed protein product</fullName>
    </submittedName>
</protein>
<dbReference type="PANTHER" id="PTHR33064:SF37">
    <property type="entry name" value="RIBONUCLEASE H"/>
    <property type="match status" value="1"/>
</dbReference>
<dbReference type="Proteomes" id="UP001165121">
    <property type="component" value="Unassembled WGS sequence"/>
</dbReference>
<proteinExistence type="predicted"/>
<dbReference type="PANTHER" id="PTHR33064">
    <property type="entry name" value="POL PROTEIN"/>
    <property type="match status" value="1"/>
</dbReference>
<keyword evidence="3" id="KW-1185">Reference proteome</keyword>
<dbReference type="InterPro" id="IPR043502">
    <property type="entry name" value="DNA/RNA_pol_sf"/>
</dbReference>
<evidence type="ECO:0000313" key="3">
    <source>
        <dbReference type="Proteomes" id="UP001165121"/>
    </source>
</evidence>
<dbReference type="InterPro" id="IPR043128">
    <property type="entry name" value="Rev_trsase/Diguanyl_cyclase"/>
</dbReference>
<dbReference type="EMBL" id="BSXT01000524">
    <property type="protein sequence ID" value="GMF29321.1"/>
    <property type="molecule type" value="Genomic_DNA"/>
</dbReference>